<organism evidence="2 3">
    <name type="scientific">Spirosoma sordidisoli</name>
    <dbReference type="NCBI Taxonomy" id="2502893"/>
    <lineage>
        <taxon>Bacteria</taxon>
        <taxon>Pseudomonadati</taxon>
        <taxon>Bacteroidota</taxon>
        <taxon>Cytophagia</taxon>
        <taxon>Cytophagales</taxon>
        <taxon>Cytophagaceae</taxon>
        <taxon>Spirosoma</taxon>
    </lineage>
</organism>
<sequence length="198" mass="21398">MNNRQVILTAVARNQPATRPMPTLPEPSIERASADGFAQRVEAIGGTVVPISALTDIVSYVQTRFPPPARLVSTLPDLPLGERLSDPLVPGHTLETVDLALLMGSFGVLENGAIWLDSRHLPHRALPFICQHLALVVSSRALVPTLHDAYRRLSPDTFDYGVFIAGPSKTADIEQSLVIGAHGPRSLTVFLLTTDPSR</sequence>
<dbReference type="SUPFAM" id="SSF100950">
    <property type="entry name" value="NagB/RpiA/CoA transferase-like"/>
    <property type="match status" value="1"/>
</dbReference>
<evidence type="ECO:0000259" key="1">
    <source>
        <dbReference type="Pfam" id="PF02589"/>
    </source>
</evidence>
<gene>
    <name evidence="2" type="ORF">EQG79_11910</name>
</gene>
<dbReference type="Gene3D" id="3.40.50.10420">
    <property type="entry name" value="NagB/RpiA/CoA transferase-like"/>
    <property type="match status" value="1"/>
</dbReference>
<evidence type="ECO:0000313" key="3">
    <source>
        <dbReference type="Proteomes" id="UP000290407"/>
    </source>
</evidence>
<accession>A0A4Q2UIP5</accession>
<protein>
    <submittedName>
        <fullName evidence="2">Lactate utilization protein B/C</fullName>
    </submittedName>
</protein>
<name>A0A4Q2UIP5_9BACT</name>
<dbReference type="PANTHER" id="PTHR43682:SF1">
    <property type="entry name" value="LACTATE UTILIZATION PROTEIN C"/>
    <property type="match status" value="1"/>
</dbReference>
<dbReference type="InterPro" id="IPR003741">
    <property type="entry name" value="LUD_dom"/>
</dbReference>
<dbReference type="InterPro" id="IPR024185">
    <property type="entry name" value="FTHF_cligase-like_sf"/>
</dbReference>
<dbReference type="AlphaFoldDB" id="A0A4Q2UIP5"/>
<feature type="domain" description="LUD" evidence="1">
    <location>
        <begin position="94"/>
        <end position="192"/>
    </location>
</feature>
<dbReference type="Proteomes" id="UP000290407">
    <property type="component" value="Unassembled WGS sequence"/>
</dbReference>
<dbReference type="RefSeq" id="WP_129601602.1">
    <property type="nucleotide sequence ID" value="NZ_SBLB01000003.1"/>
</dbReference>
<comment type="caution">
    <text evidence="2">The sequence shown here is derived from an EMBL/GenBank/DDBJ whole genome shotgun (WGS) entry which is preliminary data.</text>
</comment>
<proteinExistence type="predicted"/>
<reference evidence="2 3" key="1">
    <citation type="submission" date="2019-01" db="EMBL/GenBank/DDBJ databases">
        <title>Spirosoma flava sp. nov., a propanil-degrading bacterium isolated from herbicide-contaminated soil.</title>
        <authorList>
            <person name="Zhang L."/>
            <person name="Jiang J.-D."/>
        </authorList>
    </citation>
    <scope>NUCLEOTIDE SEQUENCE [LARGE SCALE GENOMIC DNA]</scope>
    <source>
        <strain evidence="2 3">TY50</strain>
    </source>
</reference>
<dbReference type="PANTHER" id="PTHR43682">
    <property type="entry name" value="LACTATE UTILIZATION PROTEIN C"/>
    <property type="match status" value="1"/>
</dbReference>
<evidence type="ECO:0000313" key="2">
    <source>
        <dbReference type="EMBL" id="RYC69313.1"/>
    </source>
</evidence>
<dbReference type="Pfam" id="PF02589">
    <property type="entry name" value="LUD_dom"/>
    <property type="match status" value="1"/>
</dbReference>
<keyword evidence="3" id="KW-1185">Reference proteome</keyword>
<dbReference type="EMBL" id="SBLB01000003">
    <property type="protein sequence ID" value="RYC69313.1"/>
    <property type="molecule type" value="Genomic_DNA"/>
</dbReference>
<dbReference type="InterPro" id="IPR037171">
    <property type="entry name" value="NagB/RpiA_transferase-like"/>
</dbReference>